<sequence>RNWCAYVVTRSVSCVVEDGVESFVKPDYQPCAWGQLQCPRVLAYRSFLRPRYKVSQRTVSELAWRCCQGYSGDDCTEGPASAPPQPTGQPQPLPGRPTLSGFGNPLSGLGGEGSGRDAEKMRRLEEQVRQLSEQVEELRAGQELPAEHPPRAPSGGGTEGKQPADAAAPAAEVQEALSHLQRRLEELETRLHPQVGSREGPVASPGVPAMSAALRELERRLQETCTACTIGTEGLRRQAAEDRERMRALEKLVGSVDQRNREAVETVQRHISSLSSRLAPGAAAAPDDELRRRLDELERRLE</sequence>
<feature type="compositionally biased region" description="Basic and acidic residues" evidence="5">
    <location>
        <begin position="288"/>
        <end position="302"/>
    </location>
</feature>
<feature type="compositionally biased region" description="Low complexity" evidence="5">
    <location>
        <begin position="163"/>
        <end position="176"/>
    </location>
</feature>
<evidence type="ECO:0000313" key="7">
    <source>
        <dbReference type="EMBL" id="NWR53839.1"/>
    </source>
</evidence>
<dbReference type="PANTHER" id="PTHR15427">
    <property type="entry name" value="EMILIN ELASTIN MICROFIBRIL INTERFACE-LOCATED PROTEIN ELASTIN MICROFIBRIL INTERFACER"/>
    <property type="match status" value="1"/>
</dbReference>
<feature type="compositionally biased region" description="Basic and acidic residues" evidence="5">
    <location>
        <begin position="136"/>
        <end position="150"/>
    </location>
</feature>
<evidence type="ECO:0000256" key="2">
    <source>
        <dbReference type="ARBA" id="ARBA00022525"/>
    </source>
</evidence>
<keyword evidence="4" id="KW-1015">Disulfide bond</keyword>
<dbReference type="EMBL" id="VYZL01000028">
    <property type="protein sequence ID" value="NWR53839.1"/>
    <property type="molecule type" value="Genomic_DNA"/>
</dbReference>
<evidence type="ECO:0000256" key="1">
    <source>
        <dbReference type="ARBA" id="ARBA00004613"/>
    </source>
</evidence>
<dbReference type="Pfam" id="PF07546">
    <property type="entry name" value="EMI"/>
    <property type="match status" value="1"/>
</dbReference>
<dbReference type="PANTHER" id="PTHR15427:SF1">
    <property type="entry name" value="EMILIN-1"/>
    <property type="match status" value="1"/>
</dbReference>
<dbReference type="GO" id="GO:0030023">
    <property type="term" value="F:extracellular matrix constituent conferring elasticity"/>
    <property type="evidence" value="ECO:0007669"/>
    <property type="project" value="TreeGrafter"/>
</dbReference>
<protein>
    <submittedName>
        <fullName evidence="7">EMIL1 protein</fullName>
    </submittedName>
</protein>
<dbReference type="InterPro" id="IPR050392">
    <property type="entry name" value="Collagen/C1q_domain"/>
</dbReference>
<dbReference type="OrthoDB" id="9880922at2759"/>
<evidence type="ECO:0000259" key="6">
    <source>
        <dbReference type="PROSITE" id="PS51041"/>
    </source>
</evidence>
<proteinExistence type="predicted"/>
<dbReference type="GO" id="GO:0005576">
    <property type="term" value="C:extracellular region"/>
    <property type="evidence" value="ECO:0007669"/>
    <property type="project" value="UniProtKB-SubCell"/>
</dbReference>
<name>A0A7K4Y4E0_BUCAB</name>
<feature type="domain" description="EMI" evidence="6">
    <location>
        <begin position="1"/>
        <end position="77"/>
    </location>
</feature>
<feature type="region of interest" description="Disordered" evidence="5">
    <location>
        <begin position="267"/>
        <end position="302"/>
    </location>
</feature>
<keyword evidence="8" id="KW-1185">Reference proteome</keyword>
<evidence type="ECO:0000313" key="8">
    <source>
        <dbReference type="Proteomes" id="UP000551127"/>
    </source>
</evidence>
<organism evidence="7 8">
    <name type="scientific">Bucorvus abyssinicus</name>
    <name type="common">Northern ground-hornbill</name>
    <name type="synonym">Abyssinian ground-hornbill</name>
    <dbReference type="NCBI Taxonomy" id="153643"/>
    <lineage>
        <taxon>Eukaryota</taxon>
        <taxon>Metazoa</taxon>
        <taxon>Chordata</taxon>
        <taxon>Craniata</taxon>
        <taxon>Vertebrata</taxon>
        <taxon>Euteleostomi</taxon>
        <taxon>Archelosauria</taxon>
        <taxon>Archosauria</taxon>
        <taxon>Dinosauria</taxon>
        <taxon>Saurischia</taxon>
        <taxon>Theropoda</taxon>
        <taxon>Coelurosauria</taxon>
        <taxon>Aves</taxon>
        <taxon>Neognathae</taxon>
        <taxon>Neoaves</taxon>
        <taxon>Telluraves</taxon>
        <taxon>Coraciimorphae</taxon>
        <taxon>Bucerotiformes</taxon>
        <taxon>Bucorvidae</taxon>
        <taxon>Bucorvus</taxon>
    </lineage>
</organism>
<dbReference type="AlphaFoldDB" id="A0A7K4Y4E0"/>
<comment type="subcellular location">
    <subcellularLocation>
        <location evidence="1">Secreted</location>
    </subcellularLocation>
</comment>
<evidence type="ECO:0000256" key="5">
    <source>
        <dbReference type="SAM" id="MobiDB-lite"/>
    </source>
</evidence>
<evidence type="ECO:0000256" key="4">
    <source>
        <dbReference type="ARBA" id="ARBA00023157"/>
    </source>
</evidence>
<dbReference type="PROSITE" id="PS51041">
    <property type="entry name" value="EMI"/>
    <property type="match status" value="1"/>
</dbReference>
<feature type="compositionally biased region" description="Pro residues" evidence="5">
    <location>
        <begin position="81"/>
        <end position="95"/>
    </location>
</feature>
<comment type="caution">
    <text evidence="7">The sequence shown here is derived from an EMBL/GenBank/DDBJ whole genome shotgun (WGS) entry which is preliminary data.</text>
</comment>
<dbReference type="Proteomes" id="UP000551127">
    <property type="component" value="Unassembled WGS sequence"/>
</dbReference>
<keyword evidence="2" id="KW-0964">Secreted</keyword>
<feature type="compositionally biased region" description="Basic and acidic residues" evidence="5">
    <location>
        <begin position="114"/>
        <end position="128"/>
    </location>
</feature>
<dbReference type="InterPro" id="IPR011489">
    <property type="entry name" value="EMI_domain"/>
</dbReference>
<evidence type="ECO:0000256" key="3">
    <source>
        <dbReference type="ARBA" id="ARBA00022729"/>
    </source>
</evidence>
<keyword evidence="3" id="KW-0732">Signal</keyword>
<gene>
    <name evidence="7" type="primary">Emilin1</name>
    <name evidence="7" type="ORF">BUCABY_R14660</name>
</gene>
<feature type="region of interest" description="Disordered" evidence="5">
    <location>
        <begin position="75"/>
        <end position="176"/>
    </location>
</feature>
<feature type="non-terminal residue" evidence="7">
    <location>
        <position position="1"/>
    </location>
</feature>
<reference evidence="7 8" key="1">
    <citation type="submission" date="2019-09" db="EMBL/GenBank/DDBJ databases">
        <title>Bird 10,000 Genomes (B10K) Project - Family phase.</title>
        <authorList>
            <person name="Zhang G."/>
        </authorList>
    </citation>
    <scope>NUCLEOTIDE SEQUENCE [LARGE SCALE GENOMIC DNA]</scope>
    <source>
        <strain evidence="7">B10K-DU-012-80</strain>
    </source>
</reference>
<feature type="non-terminal residue" evidence="7">
    <location>
        <position position="302"/>
    </location>
</feature>
<accession>A0A7K4Y4E0</accession>